<dbReference type="PANTHER" id="PTHR46481">
    <property type="entry name" value="ZINC FINGER BED DOMAIN-CONTAINING PROTEIN 4"/>
    <property type="match status" value="1"/>
</dbReference>
<dbReference type="PANTHER" id="PTHR46481:SF7">
    <property type="entry name" value="ZINC FINGER BED DOMAIN-CONTAINING PROTEIN RICESLEEPER 2-LIKE"/>
    <property type="match status" value="1"/>
</dbReference>
<reference evidence="1" key="1">
    <citation type="submission" date="2023-03" db="EMBL/GenBank/DDBJ databases">
        <title>Chromosome-scale reference genome and RAD-based genetic map of yellow starthistle (Centaurea solstitialis) reveal putative structural variation and QTLs associated with invader traits.</title>
        <authorList>
            <person name="Reatini B."/>
            <person name="Cang F.A."/>
            <person name="Jiang Q."/>
            <person name="Mckibben M.T.W."/>
            <person name="Barker M.S."/>
            <person name="Rieseberg L.H."/>
            <person name="Dlugosch K.M."/>
        </authorList>
    </citation>
    <scope>NUCLEOTIDE SEQUENCE</scope>
    <source>
        <strain evidence="1">CAN-66</strain>
        <tissue evidence="1">Leaf</tissue>
    </source>
</reference>
<proteinExistence type="predicted"/>
<gene>
    <name evidence="1" type="ORF">OSB04_002546</name>
</gene>
<dbReference type="Proteomes" id="UP001172457">
    <property type="component" value="Chromosome 1"/>
</dbReference>
<dbReference type="InterPro" id="IPR052035">
    <property type="entry name" value="ZnF_BED_domain_contain"/>
</dbReference>
<name>A0AA38TT72_9ASTR</name>
<organism evidence="1 2">
    <name type="scientific">Centaurea solstitialis</name>
    <name type="common">yellow star-thistle</name>
    <dbReference type="NCBI Taxonomy" id="347529"/>
    <lineage>
        <taxon>Eukaryota</taxon>
        <taxon>Viridiplantae</taxon>
        <taxon>Streptophyta</taxon>
        <taxon>Embryophyta</taxon>
        <taxon>Tracheophyta</taxon>
        <taxon>Spermatophyta</taxon>
        <taxon>Magnoliopsida</taxon>
        <taxon>eudicotyledons</taxon>
        <taxon>Gunneridae</taxon>
        <taxon>Pentapetalae</taxon>
        <taxon>asterids</taxon>
        <taxon>campanulids</taxon>
        <taxon>Asterales</taxon>
        <taxon>Asteraceae</taxon>
        <taxon>Carduoideae</taxon>
        <taxon>Cardueae</taxon>
        <taxon>Centaureinae</taxon>
        <taxon>Centaurea</taxon>
    </lineage>
</organism>
<accession>A0AA38TT72</accession>
<evidence type="ECO:0000313" key="2">
    <source>
        <dbReference type="Proteomes" id="UP001172457"/>
    </source>
</evidence>
<dbReference type="AlphaFoldDB" id="A0AA38TT72"/>
<evidence type="ECO:0000313" key="1">
    <source>
        <dbReference type="EMBL" id="KAJ9566580.1"/>
    </source>
</evidence>
<keyword evidence="2" id="KW-1185">Reference proteome</keyword>
<sequence length="98" mass="11227">MRLSSNSTTHEIVGVLLPSRHKISRDNKNGSILSNPKTIIHLTTNTCMSSCQRVNYMVVTTHFIDENWVMHKIKIYFREVDSHKGEDIGRELLDCING</sequence>
<comment type="caution">
    <text evidence="1">The sequence shown here is derived from an EMBL/GenBank/DDBJ whole genome shotgun (WGS) entry which is preliminary data.</text>
</comment>
<protein>
    <submittedName>
        <fullName evidence="1">Uncharacterized protein</fullName>
    </submittedName>
</protein>
<dbReference type="EMBL" id="JARYMX010000001">
    <property type="protein sequence ID" value="KAJ9566580.1"/>
    <property type="molecule type" value="Genomic_DNA"/>
</dbReference>